<feature type="region of interest" description="Disordered" evidence="1">
    <location>
        <begin position="27"/>
        <end position="157"/>
    </location>
</feature>
<feature type="compositionally biased region" description="Basic and acidic residues" evidence="1">
    <location>
        <begin position="76"/>
        <end position="96"/>
    </location>
</feature>
<proteinExistence type="predicted"/>
<dbReference type="RefSeq" id="WP_013138132.1">
    <property type="nucleotide sequence ID" value="NC_014168.1"/>
</dbReference>
<feature type="compositionally biased region" description="Basic and acidic residues" evidence="1">
    <location>
        <begin position="115"/>
        <end position="144"/>
    </location>
</feature>
<dbReference type="AlphaFoldDB" id="D6ZFF2"/>
<dbReference type="HOGENOM" id="CLU_1676634_0_0_11"/>
<accession>D6ZFF2</accession>
<dbReference type="KEGG" id="srt:Srot_1205"/>
<evidence type="ECO:0000313" key="2">
    <source>
        <dbReference type="EMBL" id="ADG97676.1"/>
    </source>
</evidence>
<feature type="compositionally biased region" description="Basic and acidic residues" evidence="1">
    <location>
        <begin position="45"/>
        <end position="66"/>
    </location>
</feature>
<name>D6ZFF2_SEGRD</name>
<sequence>MGMVEELAQLAENNREELTRFRKETQEAFRQIRHEHRKATTANEKLVEEQEQQLHEKSQHAKHDELEAASQRKIGHTHEDPGTDTPHTRAIRDNDPTNRNITPNHPDEDEDEEPEPYRRPQHWHDQNHHEEKPPTPSPHRDWGRSTRRIGNHNNEDD</sequence>
<reference evidence="2 3" key="1">
    <citation type="journal article" date="2010" name="Stand. Genomic Sci.">
        <title>Complete genome sequence of Segniliparus rotundus type strain (CDC 1076).</title>
        <authorList>
            <person name="Sikorski J."/>
            <person name="Lapidus A."/>
            <person name="Copeland A."/>
            <person name="Misra M."/>
            <person name="Glavina Del Rio T."/>
            <person name="Nolan M."/>
            <person name="Lucas S."/>
            <person name="Chen F."/>
            <person name="Tice H."/>
            <person name="Cheng J.F."/>
            <person name="Jando M."/>
            <person name="Schneider S."/>
            <person name="Bruce D."/>
            <person name="Goodwin L."/>
            <person name="Pitluck S."/>
            <person name="Liolios K."/>
            <person name="Mikhailova N."/>
            <person name="Pati A."/>
            <person name="Ivanova N."/>
            <person name="Mavromatis K."/>
            <person name="Chen A."/>
            <person name="Palaniappan K."/>
            <person name="Chertkov O."/>
            <person name="Land M."/>
            <person name="Hauser L."/>
            <person name="Chang Y.J."/>
            <person name="Jeffries C.D."/>
            <person name="Brettin T."/>
            <person name="Detter J.C."/>
            <person name="Han C."/>
            <person name="Rohde M."/>
            <person name="Goker M."/>
            <person name="Bristow J."/>
            <person name="Eisen J.A."/>
            <person name="Markowitz V."/>
            <person name="Hugenholtz P."/>
            <person name="Kyrpides N.C."/>
            <person name="Klenk H.P."/>
        </authorList>
    </citation>
    <scope>NUCLEOTIDE SEQUENCE [LARGE SCALE GENOMIC DNA]</scope>
    <source>
        <strain evidence="3">ATCC BAA-972 / CDC 1076 / CIP 108378 / DSM 44985 / JCM 13578</strain>
    </source>
</reference>
<gene>
    <name evidence="2" type="ordered locus">Srot_1205</name>
</gene>
<keyword evidence="3" id="KW-1185">Reference proteome</keyword>
<evidence type="ECO:0000256" key="1">
    <source>
        <dbReference type="SAM" id="MobiDB-lite"/>
    </source>
</evidence>
<evidence type="ECO:0000313" key="3">
    <source>
        <dbReference type="Proteomes" id="UP000002247"/>
    </source>
</evidence>
<protein>
    <submittedName>
        <fullName evidence="2">Uncharacterized protein</fullName>
    </submittedName>
</protein>
<dbReference type="EMBL" id="CP001958">
    <property type="protein sequence ID" value="ADG97676.1"/>
    <property type="molecule type" value="Genomic_DNA"/>
</dbReference>
<organism evidence="2 3">
    <name type="scientific">Segniliparus rotundus (strain ATCC BAA-972 / CDC 1076 / CIP 108378 / DSM 44985 / JCM 13578)</name>
    <dbReference type="NCBI Taxonomy" id="640132"/>
    <lineage>
        <taxon>Bacteria</taxon>
        <taxon>Bacillati</taxon>
        <taxon>Actinomycetota</taxon>
        <taxon>Actinomycetes</taxon>
        <taxon>Mycobacteriales</taxon>
        <taxon>Segniliparaceae</taxon>
        <taxon>Segniliparus</taxon>
    </lineage>
</organism>
<dbReference type="Proteomes" id="UP000002247">
    <property type="component" value="Chromosome"/>
</dbReference>
<dbReference type="STRING" id="640132.Srot_1205"/>